<dbReference type="AlphaFoldDB" id="A0A8J9W687"/>
<keyword evidence="2" id="KW-1185">Reference proteome</keyword>
<dbReference type="EMBL" id="OV170226">
    <property type="protein sequence ID" value="CAH0727017.1"/>
    <property type="molecule type" value="Genomic_DNA"/>
</dbReference>
<evidence type="ECO:0000313" key="1">
    <source>
        <dbReference type="EMBL" id="CAH0727017.1"/>
    </source>
</evidence>
<evidence type="ECO:0000313" key="2">
    <source>
        <dbReference type="Proteomes" id="UP000838878"/>
    </source>
</evidence>
<name>A0A8J9W687_9NEOP</name>
<accession>A0A8J9W687</accession>
<dbReference type="Proteomes" id="UP000838878">
    <property type="component" value="Chromosome 6"/>
</dbReference>
<organism evidence="1 2">
    <name type="scientific">Brenthis ino</name>
    <name type="common">lesser marbled fritillary</name>
    <dbReference type="NCBI Taxonomy" id="405034"/>
    <lineage>
        <taxon>Eukaryota</taxon>
        <taxon>Metazoa</taxon>
        <taxon>Ecdysozoa</taxon>
        <taxon>Arthropoda</taxon>
        <taxon>Hexapoda</taxon>
        <taxon>Insecta</taxon>
        <taxon>Pterygota</taxon>
        <taxon>Neoptera</taxon>
        <taxon>Endopterygota</taxon>
        <taxon>Lepidoptera</taxon>
        <taxon>Glossata</taxon>
        <taxon>Ditrysia</taxon>
        <taxon>Papilionoidea</taxon>
        <taxon>Nymphalidae</taxon>
        <taxon>Heliconiinae</taxon>
        <taxon>Argynnini</taxon>
        <taxon>Brenthis</taxon>
    </lineage>
</organism>
<protein>
    <submittedName>
        <fullName evidence="1">Uncharacterized protein</fullName>
    </submittedName>
</protein>
<gene>
    <name evidence="1" type="ORF">BINO364_LOCUS12414</name>
</gene>
<reference evidence="1" key="1">
    <citation type="submission" date="2021-12" db="EMBL/GenBank/DDBJ databases">
        <authorList>
            <person name="Martin H S."/>
        </authorList>
    </citation>
    <scope>NUCLEOTIDE SEQUENCE</scope>
</reference>
<proteinExistence type="predicted"/>
<feature type="non-terminal residue" evidence="1">
    <location>
        <position position="88"/>
    </location>
</feature>
<sequence length="88" mass="10214">MQGTHTLPICRYLLARFFPILARQANSVETRDKQDGCRMHRKLGFMYPSPSKFTVINKSRRRSIAARKRESVRATKIDKVLPPSSFFT</sequence>